<dbReference type="InterPro" id="IPR013022">
    <property type="entry name" value="Xyl_isomerase-like_TIM-brl"/>
</dbReference>
<name>A0A5J4KKE2_9CHLR</name>
<evidence type="ECO:0000259" key="1">
    <source>
        <dbReference type="Pfam" id="PF01261"/>
    </source>
</evidence>
<dbReference type="InterPro" id="IPR036237">
    <property type="entry name" value="Xyl_isomerase-like_sf"/>
</dbReference>
<protein>
    <recommendedName>
        <fullName evidence="1">Xylose isomerase-like TIM barrel domain-containing protein</fullName>
    </recommendedName>
</protein>
<dbReference type="Pfam" id="PF01261">
    <property type="entry name" value="AP_endonuc_2"/>
    <property type="match status" value="1"/>
</dbReference>
<accession>A0A5J4KKE2</accession>
<comment type="caution">
    <text evidence="2">The sequence shown here is derived from an EMBL/GenBank/DDBJ whole genome shotgun (WGS) entry which is preliminary data.</text>
</comment>
<gene>
    <name evidence="2" type="ORF">KDW_43900</name>
</gene>
<proteinExistence type="predicted"/>
<feature type="domain" description="Xylose isomerase-like TIM barrel" evidence="1">
    <location>
        <begin position="26"/>
        <end position="109"/>
    </location>
</feature>
<dbReference type="AlphaFoldDB" id="A0A5J4KKE2"/>
<dbReference type="RefSeq" id="WP_151757993.1">
    <property type="nucleotide sequence ID" value="NZ_BKZW01000002.1"/>
</dbReference>
<dbReference type="EMBL" id="BKZW01000002">
    <property type="protein sequence ID" value="GER90228.1"/>
    <property type="molecule type" value="Genomic_DNA"/>
</dbReference>
<evidence type="ECO:0000313" key="3">
    <source>
        <dbReference type="Proteomes" id="UP000326912"/>
    </source>
</evidence>
<evidence type="ECO:0000313" key="2">
    <source>
        <dbReference type="EMBL" id="GER90228.1"/>
    </source>
</evidence>
<organism evidence="2 3">
    <name type="scientific">Dictyobacter vulcani</name>
    <dbReference type="NCBI Taxonomy" id="2607529"/>
    <lineage>
        <taxon>Bacteria</taxon>
        <taxon>Bacillati</taxon>
        <taxon>Chloroflexota</taxon>
        <taxon>Ktedonobacteria</taxon>
        <taxon>Ktedonobacterales</taxon>
        <taxon>Dictyobacteraceae</taxon>
        <taxon>Dictyobacter</taxon>
    </lineage>
</organism>
<dbReference type="Gene3D" id="3.20.20.150">
    <property type="entry name" value="Divalent-metal-dependent TIM barrel enzymes"/>
    <property type="match status" value="1"/>
</dbReference>
<reference evidence="2 3" key="1">
    <citation type="submission" date="2019-10" db="EMBL/GenBank/DDBJ databases">
        <title>Dictyobacter vulcani sp. nov., within the class Ktedonobacteria, isolated from soil of volcanic Mt. Zao.</title>
        <authorList>
            <person name="Zheng Y."/>
            <person name="Wang C.M."/>
            <person name="Sakai Y."/>
            <person name="Abe K."/>
            <person name="Yokota A."/>
            <person name="Yabe S."/>
        </authorList>
    </citation>
    <scope>NUCLEOTIDE SEQUENCE [LARGE SCALE GENOMIC DNA]</scope>
    <source>
        <strain evidence="2 3">W12</strain>
    </source>
</reference>
<dbReference type="Proteomes" id="UP000326912">
    <property type="component" value="Unassembled WGS sequence"/>
</dbReference>
<dbReference type="SUPFAM" id="SSF51658">
    <property type="entry name" value="Xylose isomerase-like"/>
    <property type="match status" value="1"/>
</dbReference>
<sequence>MSPGKISSYRPYGIASSVSHGCEDARKYGQVLGSRVAHVHVKDARRDQTEKSGWKLVLIGEGEVPVQAQLQSLYEHGYDGYVSVEWEKRWHPEIEEPEIALPQHISWLQTVEKQLMHK</sequence>
<keyword evidence="3" id="KW-1185">Reference proteome</keyword>